<dbReference type="PANTHER" id="PTHR31286:SF178">
    <property type="entry name" value="DUF4283 DOMAIN-CONTAINING PROTEIN"/>
    <property type="match status" value="1"/>
</dbReference>
<accession>A0A9N7RI99</accession>
<evidence type="ECO:0000256" key="1">
    <source>
        <dbReference type="PROSITE-ProRule" id="PRU00047"/>
    </source>
</evidence>
<dbReference type="Pfam" id="PF14392">
    <property type="entry name" value="zf-CCHC_4"/>
    <property type="match status" value="1"/>
</dbReference>
<feature type="region of interest" description="Disordered" evidence="2">
    <location>
        <begin position="248"/>
        <end position="267"/>
    </location>
</feature>
<proteinExistence type="predicted"/>
<evidence type="ECO:0000256" key="2">
    <source>
        <dbReference type="SAM" id="MobiDB-lite"/>
    </source>
</evidence>
<name>A0A9N7RI99_STRHE</name>
<feature type="compositionally biased region" description="Low complexity" evidence="2">
    <location>
        <begin position="258"/>
        <end position="267"/>
    </location>
</feature>
<dbReference type="InterPro" id="IPR025558">
    <property type="entry name" value="DUF4283"/>
</dbReference>
<dbReference type="AlphaFoldDB" id="A0A9N7RI99"/>
<evidence type="ECO:0000259" key="3">
    <source>
        <dbReference type="PROSITE" id="PS50158"/>
    </source>
</evidence>
<evidence type="ECO:0000313" key="4">
    <source>
        <dbReference type="EMBL" id="CAA0831933.1"/>
    </source>
</evidence>
<dbReference type="InterPro" id="IPR025836">
    <property type="entry name" value="Zn_knuckle_CX2CX4HX4C"/>
</dbReference>
<keyword evidence="1" id="KW-0863">Zinc-finger</keyword>
<keyword evidence="5" id="KW-1185">Reference proteome</keyword>
<keyword evidence="1" id="KW-0479">Metal-binding</keyword>
<dbReference type="EMBL" id="CACSLK010027833">
    <property type="protein sequence ID" value="CAA0831933.1"/>
    <property type="molecule type" value="Genomic_DNA"/>
</dbReference>
<keyword evidence="1" id="KW-0862">Zinc</keyword>
<organism evidence="4 5">
    <name type="scientific">Striga hermonthica</name>
    <name type="common">Purple witchweed</name>
    <name type="synonym">Buchnera hermonthica</name>
    <dbReference type="NCBI Taxonomy" id="68872"/>
    <lineage>
        <taxon>Eukaryota</taxon>
        <taxon>Viridiplantae</taxon>
        <taxon>Streptophyta</taxon>
        <taxon>Embryophyta</taxon>
        <taxon>Tracheophyta</taxon>
        <taxon>Spermatophyta</taxon>
        <taxon>Magnoliopsida</taxon>
        <taxon>eudicotyledons</taxon>
        <taxon>Gunneridae</taxon>
        <taxon>Pentapetalae</taxon>
        <taxon>asterids</taxon>
        <taxon>lamiids</taxon>
        <taxon>Lamiales</taxon>
        <taxon>Orobanchaceae</taxon>
        <taxon>Buchnereae</taxon>
        <taxon>Striga</taxon>
    </lineage>
</organism>
<evidence type="ECO:0000313" key="5">
    <source>
        <dbReference type="Proteomes" id="UP001153555"/>
    </source>
</evidence>
<sequence length="334" mass="38025">MEKEVMEKLLKFNLSAREELGIRLQEDDVTTGVQDCQTSLIGKIFGEKKANFNGLQTTLSSIWSARQSFEIRNLGDNEFQFIFQNEEDKNKVLTGKTWTFDGQYILLKSWKPGNEKFSTEEEKVKMWVQIHQLPPHWIAYEPGRKIGRIIGKMLNVLVPGNGNNAGNMLKVLVEVNLREPLLRGTFISLGEEKKWVDFRYENLQNFCFYCGLVGHGEKNCRVKTEDVSDNNAKIGQFEEWLRAQGPSHFESNRNRSFPEPSTPSDSPISPILERVKQHIGDNSPVHIGSEEVECARVEVIGCEEGQGSGTQVGKLGKQNLFNSNLLLFNLSWKE</sequence>
<dbReference type="Pfam" id="PF14111">
    <property type="entry name" value="DUF4283"/>
    <property type="match status" value="1"/>
</dbReference>
<protein>
    <recommendedName>
        <fullName evidence="3">CCHC-type domain-containing protein</fullName>
    </recommendedName>
</protein>
<dbReference type="GO" id="GO:0003676">
    <property type="term" value="F:nucleic acid binding"/>
    <property type="evidence" value="ECO:0007669"/>
    <property type="project" value="InterPro"/>
</dbReference>
<dbReference type="InterPro" id="IPR001878">
    <property type="entry name" value="Znf_CCHC"/>
</dbReference>
<dbReference type="PANTHER" id="PTHR31286">
    <property type="entry name" value="GLYCINE-RICH CELL WALL STRUCTURAL PROTEIN 1.8-LIKE"/>
    <property type="match status" value="1"/>
</dbReference>
<dbReference type="PROSITE" id="PS50158">
    <property type="entry name" value="ZF_CCHC"/>
    <property type="match status" value="1"/>
</dbReference>
<dbReference type="GO" id="GO:0008270">
    <property type="term" value="F:zinc ion binding"/>
    <property type="evidence" value="ECO:0007669"/>
    <property type="project" value="UniProtKB-KW"/>
</dbReference>
<dbReference type="InterPro" id="IPR040256">
    <property type="entry name" value="At4g02000-like"/>
</dbReference>
<comment type="caution">
    <text evidence="4">The sequence shown here is derived from an EMBL/GenBank/DDBJ whole genome shotgun (WGS) entry which is preliminary data.</text>
</comment>
<gene>
    <name evidence="4" type="ORF">SHERM_27244</name>
</gene>
<feature type="domain" description="CCHC-type" evidence="3">
    <location>
        <begin position="207"/>
        <end position="221"/>
    </location>
</feature>
<dbReference type="Proteomes" id="UP001153555">
    <property type="component" value="Unassembled WGS sequence"/>
</dbReference>
<dbReference type="OrthoDB" id="1695837at2759"/>
<reference evidence="4" key="1">
    <citation type="submission" date="2019-12" db="EMBL/GenBank/DDBJ databases">
        <authorList>
            <person name="Scholes J."/>
        </authorList>
    </citation>
    <scope>NUCLEOTIDE SEQUENCE</scope>
</reference>